<sequence length="57" mass="6710">MVGKSIVEFGHTKLNWLRNFPEFENETPSEDCIAWVISETFPTKIPGVFYNLDEIYR</sequence>
<evidence type="ECO:0000313" key="3">
    <source>
        <dbReference type="EMBL" id="VFK06694.1"/>
    </source>
</evidence>
<name>A0A450VDJ5_9GAMM</name>
<accession>A0A450VDJ5</accession>
<evidence type="ECO:0000313" key="1">
    <source>
        <dbReference type="EMBL" id="VFK02892.1"/>
    </source>
</evidence>
<dbReference type="AlphaFoldDB" id="A0A450VDJ5"/>
<dbReference type="EMBL" id="CAADFI010000311">
    <property type="protein sequence ID" value="VFK02892.1"/>
    <property type="molecule type" value="Genomic_DNA"/>
</dbReference>
<proteinExistence type="predicted"/>
<reference evidence="1" key="1">
    <citation type="submission" date="2019-02" db="EMBL/GenBank/DDBJ databases">
        <authorList>
            <person name="Gruber-Vodicka R. H."/>
            <person name="Seah K. B. B."/>
        </authorList>
    </citation>
    <scope>NUCLEOTIDE SEQUENCE</scope>
    <source>
        <strain evidence="3">BECK_SA2B12</strain>
        <strain evidence="2">BECK_SA2B15</strain>
        <strain evidence="1">BECK_SA2B20</strain>
    </source>
</reference>
<protein>
    <submittedName>
        <fullName evidence="1">Uncharacterized protein</fullName>
    </submittedName>
</protein>
<organism evidence="1">
    <name type="scientific">Candidatus Kentrum eta</name>
    <dbReference type="NCBI Taxonomy" id="2126337"/>
    <lineage>
        <taxon>Bacteria</taxon>
        <taxon>Pseudomonadati</taxon>
        <taxon>Pseudomonadota</taxon>
        <taxon>Gammaproteobacteria</taxon>
        <taxon>Candidatus Kentrum</taxon>
    </lineage>
</organism>
<dbReference type="EMBL" id="CAADFG010000309">
    <property type="protein sequence ID" value="VFK03161.1"/>
    <property type="molecule type" value="Genomic_DNA"/>
</dbReference>
<evidence type="ECO:0000313" key="2">
    <source>
        <dbReference type="EMBL" id="VFK03161.1"/>
    </source>
</evidence>
<dbReference type="EMBL" id="CAADFJ010000369">
    <property type="protein sequence ID" value="VFK06694.1"/>
    <property type="molecule type" value="Genomic_DNA"/>
</dbReference>
<gene>
    <name evidence="2" type="ORF">BECKH772A_GA0070896_103093</name>
    <name evidence="1" type="ORF">BECKH772B_GA0070898_103113</name>
    <name evidence="3" type="ORF">BECKH772C_GA0070978_103691</name>
</gene>